<reference evidence="11" key="1">
    <citation type="submission" date="2019-12" db="EMBL/GenBank/DDBJ databases">
        <authorList>
            <person name="Scholes J."/>
        </authorList>
    </citation>
    <scope>NUCLEOTIDE SEQUENCE</scope>
</reference>
<keyword evidence="12" id="KW-1185">Reference proteome</keyword>
<comment type="caution">
    <text evidence="11">The sequence shown here is derived from an EMBL/GenBank/DDBJ whole genome shotgun (WGS) entry which is preliminary data.</text>
</comment>
<comment type="similarity">
    <text evidence="2">Belongs to the SWEET sugar transporter family.</text>
</comment>
<evidence type="ECO:0000256" key="5">
    <source>
        <dbReference type="ARBA" id="ARBA00022597"/>
    </source>
</evidence>
<evidence type="ECO:0000256" key="10">
    <source>
        <dbReference type="SAM" id="Phobius"/>
    </source>
</evidence>
<dbReference type="GO" id="GO:0051119">
    <property type="term" value="F:sugar transmembrane transporter activity"/>
    <property type="evidence" value="ECO:0007669"/>
    <property type="project" value="InterPro"/>
</dbReference>
<feature type="transmembrane region" description="Helical" evidence="10">
    <location>
        <begin position="72"/>
        <end position="93"/>
    </location>
</feature>
<evidence type="ECO:0000256" key="3">
    <source>
        <dbReference type="ARBA" id="ARBA00022448"/>
    </source>
</evidence>
<dbReference type="InterPro" id="IPR047664">
    <property type="entry name" value="SWEET"/>
</dbReference>
<keyword evidence="9 10" id="KW-0472">Membrane</keyword>
<comment type="subcellular location">
    <subcellularLocation>
        <location evidence="1">Cell membrane</location>
        <topology evidence="1">Multi-pass membrane protein</topology>
    </subcellularLocation>
</comment>
<dbReference type="PANTHER" id="PTHR10791:SF44">
    <property type="entry name" value="BIDIRECTIONAL SUGAR TRANSPORTER SWEET1"/>
    <property type="match status" value="1"/>
</dbReference>
<evidence type="ECO:0000313" key="12">
    <source>
        <dbReference type="Proteomes" id="UP001153555"/>
    </source>
</evidence>
<dbReference type="InterPro" id="IPR004316">
    <property type="entry name" value="SWEET_rpt"/>
</dbReference>
<keyword evidence="8 10" id="KW-1133">Transmembrane helix</keyword>
<dbReference type="Pfam" id="PF03083">
    <property type="entry name" value="MtN3_slv"/>
    <property type="match status" value="1"/>
</dbReference>
<keyword evidence="3" id="KW-0813">Transport</keyword>
<keyword evidence="6 10" id="KW-0812">Transmembrane</keyword>
<feature type="transmembrane region" description="Helical" evidence="10">
    <location>
        <begin position="40"/>
        <end position="60"/>
    </location>
</feature>
<dbReference type="EMBL" id="CACSLK010027832">
    <property type="protein sequence ID" value="CAA0831671.1"/>
    <property type="molecule type" value="Genomic_DNA"/>
</dbReference>
<dbReference type="FunFam" id="1.20.1280.290:FF:000014">
    <property type="entry name" value="Bidirectional sugar transporter SWEET"/>
    <property type="match status" value="1"/>
</dbReference>
<keyword evidence="5 11" id="KW-0762">Sugar transport</keyword>
<gene>
    <name evidence="11" type="ORF">SHERM_27016</name>
</gene>
<evidence type="ECO:0000256" key="9">
    <source>
        <dbReference type="ARBA" id="ARBA00023136"/>
    </source>
</evidence>
<evidence type="ECO:0000256" key="1">
    <source>
        <dbReference type="ARBA" id="ARBA00004651"/>
    </source>
</evidence>
<dbReference type="GO" id="GO:0005886">
    <property type="term" value="C:plasma membrane"/>
    <property type="evidence" value="ECO:0007669"/>
    <property type="project" value="UniProtKB-SubCell"/>
</dbReference>
<sequence length="168" mass="18485">MDKTLHFVLGIFGNAFALFLYMSPVVTFKRILKNKSTEQFSGIPFVLTLLNCLIGSWYGLPFVSPNNLLVSTINGTGAAIEIVYVMIFLVYAPKREKCKILGLLSIVLAVFATIALVSVFALHGNNRKLFCGVAATIFSIIMYGSPLTIIFGTIVDLFRDEAKSDEFS</sequence>
<feature type="transmembrane region" description="Helical" evidence="10">
    <location>
        <begin position="133"/>
        <end position="158"/>
    </location>
</feature>
<evidence type="ECO:0000256" key="8">
    <source>
        <dbReference type="ARBA" id="ARBA00022989"/>
    </source>
</evidence>
<dbReference type="Gene3D" id="1.20.1280.290">
    <property type="match status" value="1"/>
</dbReference>
<feature type="transmembrane region" description="Helical" evidence="10">
    <location>
        <begin position="100"/>
        <end position="121"/>
    </location>
</feature>
<evidence type="ECO:0000313" key="11">
    <source>
        <dbReference type="EMBL" id="CAA0831671.1"/>
    </source>
</evidence>
<evidence type="ECO:0000256" key="7">
    <source>
        <dbReference type="ARBA" id="ARBA00022737"/>
    </source>
</evidence>
<keyword evidence="7" id="KW-0677">Repeat</keyword>
<organism evidence="11 12">
    <name type="scientific">Striga hermonthica</name>
    <name type="common">Purple witchweed</name>
    <name type="synonym">Buchnera hermonthica</name>
    <dbReference type="NCBI Taxonomy" id="68872"/>
    <lineage>
        <taxon>Eukaryota</taxon>
        <taxon>Viridiplantae</taxon>
        <taxon>Streptophyta</taxon>
        <taxon>Embryophyta</taxon>
        <taxon>Tracheophyta</taxon>
        <taxon>Spermatophyta</taxon>
        <taxon>Magnoliopsida</taxon>
        <taxon>eudicotyledons</taxon>
        <taxon>Gunneridae</taxon>
        <taxon>Pentapetalae</taxon>
        <taxon>asterids</taxon>
        <taxon>lamiids</taxon>
        <taxon>Lamiales</taxon>
        <taxon>Orobanchaceae</taxon>
        <taxon>Buchnereae</taxon>
        <taxon>Striga</taxon>
    </lineage>
</organism>
<proteinExistence type="inferred from homology"/>
<keyword evidence="4" id="KW-1003">Cell membrane</keyword>
<accession>A0A9N7RI50</accession>
<feature type="transmembrane region" description="Helical" evidence="10">
    <location>
        <begin position="6"/>
        <end position="28"/>
    </location>
</feature>
<name>A0A9N7RI50_STRHE</name>
<dbReference type="OrthoDB" id="409725at2759"/>
<dbReference type="AlphaFoldDB" id="A0A9N7RI50"/>
<dbReference type="Proteomes" id="UP001153555">
    <property type="component" value="Unassembled WGS sequence"/>
</dbReference>
<protein>
    <submittedName>
        <fullName evidence="11">Bidirectional sugar transporter SWEET1</fullName>
    </submittedName>
</protein>
<evidence type="ECO:0000256" key="4">
    <source>
        <dbReference type="ARBA" id="ARBA00022475"/>
    </source>
</evidence>
<evidence type="ECO:0000256" key="6">
    <source>
        <dbReference type="ARBA" id="ARBA00022692"/>
    </source>
</evidence>
<evidence type="ECO:0000256" key="2">
    <source>
        <dbReference type="ARBA" id="ARBA00007809"/>
    </source>
</evidence>
<dbReference type="PANTHER" id="PTHR10791">
    <property type="entry name" value="RAG1-ACTIVATING PROTEIN 1"/>
    <property type="match status" value="1"/>
</dbReference>